<organism evidence="4 5">
    <name type="scientific">Musa acuminata subsp. malaccensis</name>
    <name type="common">Wild banana</name>
    <name type="synonym">Musa malaccensis</name>
    <dbReference type="NCBI Taxonomy" id="214687"/>
    <lineage>
        <taxon>Eukaryota</taxon>
        <taxon>Viridiplantae</taxon>
        <taxon>Streptophyta</taxon>
        <taxon>Embryophyta</taxon>
        <taxon>Tracheophyta</taxon>
        <taxon>Spermatophyta</taxon>
        <taxon>Magnoliopsida</taxon>
        <taxon>Liliopsida</taxon>
        <taxon>Zingiberales</taxon>
        <taxon>Musaceae</taxon>
        <taxon>Musa</taxon>
    </lineage>
</organism>
<evidence type="ECO:0000313" key="5">
    <source>
        <dbReference type="Proteomes" id="UP000012960"/>
    </source>
</evidence>
<evidence type="ECO:0000313" key="3">
    <source>
        <dbReference type="EMBL" id="CAG1849783.1"/>
    </source>
</evidence>
<evidence type="ECO:0000256" key="1">
    <source>
        <dbReference type="SAM" id="MobiDB-lite"/>
    </source>
</evidence>
<feature type="compositionally biased region" description="Low complexity" evidence="1">
    <location>
        <begin position="8"/>
        <end position="21"/>
    </location>
</feature>
<name>A0A804IAN8_MUSAM</name>
<feature type="region of interest" description="Disordered" evidence="1">
    <location>
        <begin position="1"/>
        <end position="25"/>
    </location>
</feature>
<dbReference type="OMA" id="FHMCHIY"/>
<dbReference type="InParanoid" id="A0A804IAN8"/>
<evidence type="ECO:0000256" key="2">
    <source>
        <dbReference type="SAM" id="Phobius"/>
    </source>
</evidence>
<reference evidence="4" key="2">
    <citation type="submission" date="2021-05" db="UniProtKB">
        <authorList>
            <consortium name="EnsemblPlants"/>
        </authorList>
    </citation>
    <scope>IDENTIFICATION</scope>
    <source>
        <strain evidence="4">subsp. malaccensis</strain>
    </source>
</reference>
<accession>A0A804IAN8</accession>
<dbReference type="AlphaFoldDB" id="A0A804IAN8"/>
<evidence type="ECO:0000313" key="4">
    <source>
        <dbReference type="EnsemblPlants" id="Ma03_p10720.1"/>
    </source>
</evidence>
<keyword evidence="2" id="KW-1133">Transmembrane helix</keyword>
<sequence length="202" mass="22249">MSSRKPSESPLLPASAAKSSSDVGGFDPRNIERAIKLHSAITNRGSKKFTELIGDECRYCFGSLPLHPLALCEKALQMLHSFMVRNSIMLVMKPTAGYGVDIGFRWFSNLAKDNLPLSFGCTISAVQVYTGILLLRNAKSIIDNSLAQMQLPQKLEVTLLHIIDKLVPKTVPEGKERAVLLYSLLSLLTMVISVFILNNTMV</sequence>
<feature type="transmembrane region" description="Helical" evidence="2">
    <location>
        <begin position="179"/>
        <end position="197"/>
    </location>
</feature>
<dbReference type="EMBL" id="HG996468">
    <property type="protein sequence ID" value="CAG1849783.1"/>
    <property type="molecule type" value="Genomic_DNA"/>
</dbReference>
<keyword evidence="5" id="KW-1185">Reference proteome</keyword>
<protein>
    <submittedName>
        <fullName evidence="3">(wild Malaysian banana) hypothetical protein</fullName>
    </submittedName>
</protein>
<dbReference type="Gramene" id="Ma03_t10720.1">
    <property type="protein sequence ID" value="Ma03_p10720.1"/>
    <property type="gene ID" value="Ma03_g10720"/>
</dbReference>
<proteinExistence type="predicted"/>
<reference evidence="3" key="1">
    <citation type="submission" date="2021-03" db="EMBL/GenBank/DDBJ databases">
        <authorList>
            <consortium name="Genoscope - CEA"/>
            <person name="William W."/>
        </authorList>
    </citation>
    <scope>NUCLEOTIDE SEQUENCE</scope>
    <source>
        <strain evidence="3">Doubled-haploid Pahang</strain>
    </source>
</reference>
<keyword evidence="2" id="KW-0472">Membrane</keyword>
<gene>
    <name evidence="3" type="ORF">GSMUA_213690.1</name>
</gene>
<keyword evidence="2" id="KW-0812">Transmembrane</keyword>
<dbReference type="EnsemblPlants" id="Ma03_t10720.1">
    <property type="protein sequence ID" value="Ma03_p10720.1"/>
    <property type="gene ID" value="Ma03_g10720"/>
</dbReference>
<dbReference type="Proteomes" id="UP000012960">
    <property type="component" value="Unplaced"/>
</dbReference>